<dbReference type="PANTHER" id="PTHR36974">
    <property type="entry name" value="MEMBRANE PROTEIN-RELATED"/>
    <property type="match status" value="1"/>
</dbReference>
<accession>A0A4Q1K4E0</accession>
<dbReference type="RefSeq" id="WP_129435923.1">
    <property type="nucleotide sequence ID" value="NZ_SBKO01000003.1"/>
</dbReference>
<dbReference type="EMBL" id="SBKO01000003">
    <property type="protein sequence ID" value="RXR18274.1"/>
    <property type="molecule type" value="Genomic_DNA"/>
</dbReference>
<keyword evidence="1" id="KW-0472">Membrane</keyword>
<evidence type="ECO:0000313" key="2">
    <source>
        <dbReference type="EMBL" id="RXR18274.1"/>
    </source>
</evidence>
<keyword evidence="1" id="KW-1133">Transmembrane helix</keyword>
<feature type="transmembrane region" description="Helical" evidence="1">
    <location>
        <begin position="6"/>
        <end position="22"/>
    </location>
</feature>
<proteinExistence type="predicted"/>
<dbReference type="OrthoDB" id="327939at2"/>
<name>A0A4Q1K4E0_9FLAO</name>
<comment type="caution">
    <text evidence="2">The sequence shown here is derived from an EMBL/GenBank/DDBJ whole genome shotgun (WGS) entry which is preliminary data.</text>
</comment>
<dbReference type="AlphaFoldDB" id="A0A4Q1K4E0"/>
<keyword evidence="3" id="KW-1185">Reference proteome</keyword>
<keyword evidence="1" id="KW-0812">Transmembrane</keyword>
<sequence length="118" mass="13512">MSLPWHLYIMALLYFVAGINHFRNPRIYLKIIPAYLPNPKLINSLSGLAEIILAIGLCIPFTSKLSAWGIIALLMAIFPANLYMLQNEQAALRLPKWVRLIRLPLQGILIYWAFIYTS</sequence>
<evidence type="ECO:0000256" key="1">
    <source>
        <dbReference type="SAM" id="Phobius"/>
    </source>
</evidence>
<gene>
    <name evidence="2" type="ORF">EQG63_08370</name>
</gene>
<feature type="transmembrane region" description="Helical" evidence="1">
    <location>
        <begin position="42"/>
        <end position="62"/>
    </location>
</feature>
<feature type="transmembrane region" description="Helical" evidence="1">
    <location>
        <begin position="68"/>
        <end position="85"/>
    </location>
</feature>
<dbReference type="PANTHER" id="PTHR36974:SF1">
    <property type="entry name" value="DOXX FAMILY MEMBRANE PROTEIN"/>
    <property type="match status" value="1"/>
</dbReference>
<protein>
    <submittedName>
        <fullName evidence="2">DoxX family protein</fullName>
    </submittedName>
</protein>
<evidence type="ECO:0000313" key="3">
    <source>
        <dbReference type="Proteomes" id="UP000290283"/>
    </source>
</evidence>
<reference evidence="3" key="1">
    <citation type="submission" date="2019-01" db="EMBL/GenBank/DDBJ databases">
        <title>Cytophagaceae bacterium strain CAR-16.</title>
        <authorList>
            <person name="Chen W.-M."/>
        </authorList>
    </citation>
    <scope>NUCLEOTIDE SEQUENCE [LARGE SCALE GENOMIC DNA]</scope>
    <source>
        <strain evidence="3">LLJ-11</strain>
    </source>
</reference>
<dbReference type="Proteomes" id="UP000290283">
    <property type="component" value="Unassembled WGS sequence"/>
</dbReference>
<feature type="transmembrane region" description="Helical" evidence="1">
    <location>
        <begin position="97"/>
        <end position="115"/>
    </location>
</feature>
<organism evidence="2 3">
    <name type="scientific">Flavobacterium amnicola</name>
    <dbReference type="NCBI Taxonomy" id="2506422"/>
    <lineage>
        <taxon>Bacteria</taxon>
        <taxon>Pseudomonadati</taxon>
        <taxon>Bacteroidota</taxon>
        <taxon>Flavobacteriia</taxon>
        <taxon>Flavobacteriales</taxon>
        <taxon>Flavobacteriaceae</taxon>
        <taxon>Flavobacterium</taxon>
    </lineage>
</organism>